<gene>
    <name evidence="1" type="ORF">LCGC14_2698270</name>
</gene>
<proteinExistence type="predicted"/>
<name>A0A0F9C8E5_9ZZZZ</name>
<evidence type="ECO:0000313" key="1">
    <source>
        <dbReference type="EMBL" id="KKK92901.1"/>
    </source>
</evidence>
<feature type="non-terminal residue" evidence="1">
    <location>
        <position position="1"/>
    </location>
</feature>
<protein>
    <submittedName>
        <fullName evidence="1">Uncharacterized protein</fullName>
    </submittedName>
</protein>
<comment type="caution">
    <text evidence="1">The sequence shown here is derived from an EMBL/GenBank/DDBJ whole genome shotgun (WGS) entry which is preliminary data.</text>
</comment>
<accession>A0A0F9C8E5</accession>
<sequence length="161" mass="18860">EVIIKRRNEKAALTIAETKLVNDPMTSFDDLYECENLWGHIKKDPKGHNVLTRILNADQIDQETNGDFVFIGKLVEKILQDANDPTRLKKYNSTRIQGQSKFLNLVFEDDTDVIKAQVNRHGFMRWGKRILDEGKIGNWYMMRGNIRNPYRKINIQKIKKL</sequence>
<dbReference type="AlphaFoldDB" id="A0A0F9C8E5"/>
<reference evidence="1" key="1">
    <citation type="journal article" date="2015" name="Nature">
        <title>Complex archaea that bridge the gap between prokaryotes and eukaryotes.</title>
        <authorList>
            <person name="Spang A."/>
            <person name="Saw J.H."/>
            <person name="Jorgensen S.L."/>
            <person name="Zaremba-Niedzwiedzka K."/>
            <person name="Martijn J."/>
            <person name="Lind A.E."/>
            <person name="van Eijk R."/>
            <person name="Schleper C."/>
            <person name="Guy L."/>
            <person name="Ettema T.J."/>
        </authorList>
    </citation>
    <scope>NUCLEOTIDE SEQUENCE</scope>
</reference>
<dbReference type="EMBL" id="LAZR01048008">
    <property type="protein sequence ID" value="KKK92901.1"/>
    <property type="molecule type" value="Genomic_DNA"/>
</dbReference>
<organism evidence="1">
    <name type="scientific">marine sediment metagenome</name>
    <dbReference type="NCBI Taxonomy" id="412755"/>
    <lineage>
        <taxon>unclassified sequences</taxon>
        <taxon>metagenomes</taxon>
        <taxon>ecological metagenomes</taxon>
    </lineage>
</organism>